<evidence type="ECO:0000256" key="2">
    <source>
        <dbReference type="ARBA" id="ARBA00007358"/>
    </source>
</evidence>
<comment type="catalytic activity">
    <reaction evidence="4">
        <text>a primary alcohol + NAD(+) = an aldehyde + NADH + H(+)</text>
        <dbReference type="Rhea" id="RHEA:10736"/>
        <dbReference type="ChEBI" id="CHEBI:15378"/>
        <dbReference type="ChEBI" id="CHEBI:15734"/>
        <dbReference type="ChEBI" id="CHEBI:17478"/>
        <dbReference type="ChEBI" id="CHEBI:57540"/>
        <dbReference type="ChEBI" id="CHEBI:57945"/>
        <dbReference type="EC" id="1.1.1.1"/>
    </reaction>
</comment>
<dbReference type="InterPro" id="IPR039697">
    <property type="entry name" value="Alcohol_dehydrogenase_Fe"/>
</dbReference>
<dbReference type="SUPFAM" id="SSF56796">
    <property type="entry name" value="Dehydroquinate synthase-like"/>
    <property type="match status" value="1"/>
</dbReference>
<evidence type="ECO:0000259" key="5">
    <source>
        <dbReference type="Pfam" id="PF00465"/>
    </source>
</evidence>
<dbReference type="CDD" id="cd08185">
    <property type="entry name" value="Fe-ADH-like"/>
    <property type="match status" value="1"/>
</dbReference>
<comment type="cofactor">
    <cofactor evidence="1">
        <name>Fe cation</name>
        <dbReference type="ChEBI" id="CHEBI:24875"/>
    </cofactor>
</comment>
<dbReference type="GO" id="GO:0046872">
    <property type="term" value="F:metal ion binding"/>
    <property type="evidence" value="ECO:0007669"/>
    <property type="project" value="InterPro"/>
</dbReference>
<dbReference type="Gene3D" id="3.40.50.1970">
    <property type="match status" value="1"/>
</dbReference>
<protein>
    <submittedName>
        <fullName evidence="7">Iron-containing alcohol dehydrogenase</fullName>
    </submittedName>
</protein>
<reference evidence="7" key="2">
    <citation type="journal article" date="2021" name="PeerJ">
        <title>Extensive microbial diversity within the chicken gut microbiome revealed by metagenomics and culture.</title>
        <authorList>
            <person name="Gilroy R."/>
            <person name="Ravi A."/>
            <person name="Getino M."/>
            <person name="Pursley I."/>
            <person name="Horton D.L."/>
            <person name="Alikhan N.F."/>
            <person name="Baker D."/>
            <person name="Gharbi K."/>
            <person name="Hall N."/>
            <person name="Watson M."/>
            <person name="Adriaenssens E.M."/>
            <person name="Foster-Nyarko E."/>
            <person name="Jarju S."/>
            <person name="Secka A."/>
            <person name="Antonio M."/>
            <person name="Oren A."/>
            <person name="Chaudhuri R.R."/>
            <person name="La Ragione R."/>
            <person name="Hildebrand F."/>
            <person name="Pallen M.J."/>
        </authorList>
    </citation>
    <scope>NUCLEOTIDE SEQUENCE</scope>
    <source>
        <strain evidence="7">ChiW3-316</strain>
    </source>
</reference>
<dbReference type="Pfam" id="PF25137">
    <property type="entry name" value="ADH_Fe_C"/>
    <property type="match status" value="1"/>
</dbReference>
<dbReference type="PANTHER" id="PTHR11496">
    <property type="entry name" value="ALCOHOL DEHYDROGENASE"/>
    <property type="match status" value="1"/>
</dbReference>
<reference evidence="7" key="1">
    <citation type="submission" date="2020-10" db="EMBL/GenBank/DDBJ databases">
        <authorList>
            <person name="Gilroy R."/>
        </authorList>
    </citation>
    <scope>NUCLEOTIDE SEQUENCE</scope>
    <source>
        <strain evidence="7">ChiW3-316</strain>
    </source>
</reference>
<name>A0A9D1M2A5_9PROT</name>
<dbReference type="FunFam" id="3.40.50.1970:FF:000003">
    <property type="entry name" value="Alcohol dehydrogenase, iron-containing"/>
    <property type="match status" value="1"/>
</dbReference>
<comment type="similarity">
    <text evidence="2">Belongs to the iron-containing alcohol dehydrogenase family.</text>
</comment>
<evidence type="ECO:0000313" key="8">
    <source>
        <dbReference type="Proteomes" id="UP000824107"/>
    </source>
</evidence>
<evidence type="ECO:0000256" key="4">
    <source>
        <dbReference type="ARBA" id="ARBA00049243"/>
    </source>
</evidence>
<comment type="caution">
    <text evidence="7">The sequence shown here is derived from an EMBL/GenBank/DDBJ whole genome shotgun (WGS) entry which is preliminary data.</text>
</comment>
<evidence type="ECO:0000313" key="7">
    <source>
        <dbReference type="EMBL" id="HIU52525.1"/>
    </source>
</evidence>
<feature type="domain" description="Fe-containing alcohol dehydrogenase-like C-terminal" evidence="6">
    <location>
        <begin position="189"/>
        <end position="383"/>
    </location>
</feature>
<dbReference type="Pfam" id="PF00465">
    <property type="entry name" value="Fe-ADH"/>
    <property type="match status" value="1"/>
</dbReference>
<accession>A0A9D1M2A5</accession>
<dbReference type="Gene3D" id="1.20.1090.10">
    <property type="entry name" value="Dehydroquinate synthase-like - alpha domain"/>
    <property type="match status" value="1"/>
</dbReference>
<dbReference type="InterPro" id="IPR056798">
    <property type="entry name" value="ADH_Fe_C"/>
</dbReference>
<dbReference type="InterPro" id="IPR001670">
    <property type="entry name" value="ADH_Fe/GldA"/>
</dbReference>
<feature type="domain" description="Alcohol dehydrogenase iron-type/glycerol dehydrogenase GldA" evidence="5">
    <location>
        <begin position="8"/>
        <end position="178"/>
    </location>
</feature>
<dbReference type="Proteomes" id="UP000824107">
    <property type="component" value="Unassembled WGS sequence"/>
</dbReference>
<proteinExistence type="inferred from homology"/>
<evidence type="ECO:0000256" key="1">
    <source>
        <dbReference type="ARBA" id="ARBA00001962"/>
    </source>
</evidence>
<sequence length="387" mass="42428">MHFNYYMPTRVIFGRGRLKELAQAELPGKKALIVITGGNSMRKFGYLDKVQALLRENGVDSTVFDKVLPNPIEAHVEEAAELARREECDFVIGLGGGSAIDSAKSIAIMVNNGDNRYWDYLKGKASIMQPVLPIVAIPTTAGTGTEADPWTVITNADTNEKIGFGIDATFPRLSIVDPELMVSVPPLFTAYQGMDAFFHSAEGYLANVAQPVSDLYALDSIRRITEFLPQAVENGQNLQAREQMAWASTQAGMVESMSSCISEHSMEHALSAFYPDLPHGAGLVALSLPYYGYLMKKEKNKIAVRYMEMSRAMGEAGNGPEDFLTALRKLIKAVGLDDLKLSSWGVSPEEAEKLAENSFLAMGGLYNLDPIRLDRHDAACIIREAIH</sequence>
<dbReference type="GO" id="GO:0004022">
    <property type="term" value="F:alcohol dehydrogenase (NAD+) activity"/>
    <property type="evidence" value="ECO:0007669"/>
    <property type="project" value="UniProtKB-EC"/>
</dbReference>
<evidence type="ECO:0000256" key="3">
    <source>
        <dbReference type="ARBA" id="ARBA00023002"/>
    </source>
</evidence>
<evidence type="ECO:0000259" key="6">
    <source>
        <dbReference type="Pfam" id="PF25137"/>
    </source>
</evidence>
<dbReference type="EMBL" id="DVNC01000004">
    <property type="protein sequence ID" value="HIU52525.1"/>
    <property type="molecule type" value="Genomic_DNA"/>
</dbReference>
<keyword evidence="3" id="KW-0560">Oxidoreductase</keyword>
<gene>
    <name evidence="7" type="ORF">IAD20_00405</name>
</gene>
<organism evidence="7 8">
    <name type="scientific">Candidatus Scatocola faecipullorum</name>
    <dbReference type="NCBI Taxonomy" id="2840917"/>
    <lineage>
        <taxon>Bacteria</taxon>
        <taxon>Pseudomonadati</taxon>
        <taxon>Pseudomonadota</taxon>
        <taxon>Alphaproteobacteria</taxon>
        <taxon>Rhodospirillales</taxon>
        <taxon>Rhodospirillaceae</taxon>
        <taxon>Rhodospirillaceae incertae sedis</taxon>
        <taxon>Candidatus Scatocola</taxon>
    </lineage>
</organism>
<dbReference type="AlphaFoldDB" id="A0A9D1M2A5"/>
<dbReference type="PANTHER" id="PTHR11496:SF104">
    <property type="entry name" value="3-DEOXY-ALPHA-D-MANNO-OCTULOSONATE 8-OXIDASE"/>
    <property type="match status" value="1"/>
</dbReference>